<accession>A0AB36TEB7</accession>
<keyword evidence="4 7" id="KW-0812">Transmembrane</keyword>
<feature type="transmembrane region" description="Helical" evidence="7">
    <location>
        <begin position="258"/>
        <end position="289"/>
    </location>
</feature>
<evidence type="ECO:0000256" key="6">
    <source>
        <dbReference type="ARBA" id="ARBA00023136"/>
    </source>
</evidence>
<name>A0AB36TEB7_ACETH</name>
<sequence>MGTYLISVAIPVYNEAKQIYENINIIHKILTENNINHEFILVDDGSRDNTWEELKRLSVDLPNVLAIRLSRNFGKEAALCAALEAAHGDACVVMDSDLQHPPEIIPQMVRMWREEGYDVVEGVKSSRGKESITNKVGAHLFYSILKNLSGFNLDGASDFKLLDSKVVASWRIMPERNTFFRGMSAWLGYKRASIPFEVVERREGKSKWSTLKLFKLAITAITSFSSLPLHLVTLMGMLFLFCSIIMGIYTLYMKFRGLAVSGFTTVILLLLIIGSTLMISLGIIGTYIAKIFDEVKFRPRYIISEKATSKKTEHENIGTNS</sequence>
<dbReference type="Gene3D" id="3.90.550.10">
    <property type="entry name" value="Spore Coat Polysaccharide Biosynthesis Protein SpsA, Chain A"/>
    <property type="match status" value="1"/>
</dbReference>
<dbReference type="SUPFAM" id="SSF53448">
    <property type="entry name" value="Nucleotide-diphospho-sugar transferases"/>
    <property type="match status" value="1"/>
</dbReference>
<dbReference type="EMBL" id="PDBW01000001">
    <property type="protein sequence ID" value="PFH01926.1"/>
    <property type="molecule type" value="Genomic_DNA"/>
</dbReference>
<organism evidence="9 10">
    <name type="scientific">Acetivibrio thermocellus AD2</name>
    <dbReference type="NCBI Taxonomy" id="1138384"/>
    <lineage>
        <taxon>Bacteria</taxon>
        <taxon>Bacillati</taxon>
        <taxon>Bacillota</taxon>
        <taxon>Clostridia</taxon>
        <taxon>Eubacteriales</taxon>
        <taxon>Oscillospiraceae</taxon>
        <taxon>Acetivibrio</taxon>
    </lineage>
</organism>
<evidence type="ECO:0000313" key="9">
    <source>
        <dbReference type="EMBL" id="PFH01926.1"/>
    </source>
</evidence>
<keyword evidence="3" id="KW-0808">Transferase</keyword>
<dbReference type="GeneID" id="35806212"/>
<dbReference type="GO" id="GO:0016757">
    <property type="term" value="F:glycosyltransferase activity"/>
    <property type="evidence" value="ECO:0007669"/>
    <property type="project" value="UniProtKB-KW"/>
</dbReference>
<dbReference type="GO" id="GO:0005886">
    <property type="term" value="C:plasma membrane"/>
    <property type="evidence" value="ECO:0007669"/>
    <property type="project" value="TreeGrafter"/>
</dbReference>
<evidence type="ECO:0000259" key="8">
    <source>
        <dbReference type="Pfam" id="PF00535"/>
    </source>
</evidence>
<keyword evidence="5 7" id="KW-1133">Transmembrane helix</keyword>
<dbReference type="CDD" id="cd04187">
    <property type="entry name" value="DPM1_like_bac"/>
    <property type="match status" value="1"/>
</dbReference>
<dbReference type="InterPro" id="IPR050256">
    <property type="entry name" value="Glycosyltransferase_2"/>
</dbReference>
<feature type="domain" description="Glycosyltransferase 2-like" evidence="8">
    <location>
        <begin position="7"/>
        <end position="136"/>
    </location>
</feature>
<dbReference type="Proteomes" id="UP000223596">
    <property type="component" value="Unassembled WGS sequence"/>
</dbReference>
<proteinExistence type="predicted"/>
<reference evidence="9 10" key="1">
    <citation type="submission" date="2017-09" db="EMBL/GenBank/DDBJ databases">
        <title>Evaluation of Pacific Biosciences Sequencing Technology to Finishing C. thermocellum Genome Sequences.</title>
        <authorList>
            <person name="Brown S."/>
        </authorList>
    </citation>
    <scope>NUCLEOTIDE SEQUENCE [LARGE SCALE GENOMIC DNA]</scope>
    <source>
        <strain evidence="9 10">AD2</strain>
    </source>
</reference>
<evidence type="ECO:0000256" key="7">
    <source>
        <dbReference type="SAM" id="Phobius"/>
    </source>
</evidence>
<evidence type="ECO:0000313" key="10">
    <source>
        <dbReference type="Proteomes" id="UP000223596"/>
    </source>
</evidence>
<evidence type="ECO:0000256" key="1">
    <source>
        <dbReference type="ARBA" id="ARBA00004141"/>
    </source>
</evidence>
<gene>
    <name evidence="9" type="ORF">M972_11681</name>
</gene>
<dbReference type="RefSeq" id="WP_003511600.1">
    <property type="nucleotide sequence ID" value="NZ_CP013828.1"/>
</dbReference>
<feature type="transmembrane region" description="Helical" evidence="7">
    <location>
        <begin position="231"/>
        <end position="252"/>
    </location>
</feature>
<comment type="subcellular location">
    <subcellularLocation>
        <location evidence="1">Membrane</location>
        <topology evidence="1">Multi-pass membrane protein</topology>
    </subcellularLocation>
</comment>
<dbReference type="PANTHER" id="PTHR48090:SF1">
    <property type="entry name" value="PROPHAGE BACTOPRENOL GLUCOSYL TRANSFERASE HOMOLOG"/>
    <property type="match status" value="1"/>
</dbReference>
<evidence type="ECO:0000256" key="4">
    <source>
        <dbReference type="ARBA" id="ARBA00022692"/>
    </source>
</evidence>
<dbReference type="InterPro" id="IPR029044">
    <property type="entry name" value="Nucleotide-diphossugar_trans"/>
</dbReference>
<comment type="caution">
    <text evidence="9">The sequence shown here is derived from an EMBL/GenBank/DDBJ whole genome shotgun (WGS) entry which is preliminary data.</text>
</comment>
<evidence type="ECO:0000256" key="2">
    <source>
        <dbReference type="ARBA" id="ARBA00022676"/>
    </source>
</evidence>
<protein>
    <submittedName>
        <fullName evidence="9">Dolichol-phosphate mannosyltransferase</fullName>
    </submittedName>
</protein>
<keyword evidence="2 9" id="KW-0328">Glycosyltransferase</keyword>
<evidence type="ECO:0000256" key="3">
    <source>
        <dbReference type="ARBA" id="ARBA00022679"/>
    </source>
</evidence>
<keyword evidence="6 7" id="KW-0472">Membrane</keyword>
<dbReference type="InterPro" id="IPR001173">
    <property type="entry name" value="Glyco_trans_2-like"/>
</dbReference>
<dbReference type="AlphaFoldDB" id="A0AB36TEB7"/>
<evidence type="ECO:0000256" key="5">
    <source>
        <dbReference type="ARBA" id="ARBA00022989"/>
    </source>
</evidence>
<dbReference type="PANTHER" id="PTHR48090">
    <property type="entry name" value="UNDECAPRENYL-PHOSPHATE 4-DEOXY-4-FORMAMIDO-L-ARABINOSE TRANSFERASE-RELATED"/>
    <property type="match status" value="1"/>
</dbReference>
<dbReference type="Pfam" id="PF00535">
    <property type="entry name" value="Glycos_transf_2"/>
    <property type="match status" value="1"/>
</dbReference>